<name>A0AB40ATC0_DIOCR</name>
<keyword evidence="5" id="KW-1185">Reference proteome</keyword>
<gene>
    <name evidence="6" type="primary">LOC120254234</name>
</gene>
<evidence type="ECO:0000313" key="6">
    <source>
        <dbReference type="RefSeq" id="XP_039118307.1"/>
    </source>
</evidence>
<feature type="region of interest" description="Disordered" evidence="2">
    <location>
        <begin position="1023"/>
        <end position="1055"/>
    </location>
</feature>
<feature type="compositionally biased region" description="Basic and acidic residues" evidence="2">
    <location>
        <begin position="1159"/>
        <end position="1172"/>
    </location>
</feature>
<feature type="region of interest" description="Disordered" evidence="2">
    <location>
        <begin position="1067"/>
        <end position="1127"/>
    </location>
</feature>
<evidence type="ECO:0000313" key="5">
    <source>
        <dbReference type="Proteomes" id="UP001515500"/>
    </source>
</evidence>
<dbReference type="Gene3D" id="1.25.10.10">
    <property type="entry name" value="Leucine-rich Repeat Variant"/>
    <property type="match status" value="1"/>
</dbReference>
<dbReference type="InterPro" id="IPR016024">
    <property type="entry name" value="ARM-type_fold"/>
</dbReference>
<dbReference type="Pfam" id="PF08161">
    <property type="entry name" value="RRP12_HEAT"/>
    <property type="match status" value="1"/>
</dbReference>
<evidence type="ECO:0000259" key="3">
    <source>
        <dbReference type="Pfam" id="PF08161"/>
    </source>
</evidence>
<accession>A0AB40ATC0</accession>
<proteinExistence type="inferred from homology"/>
<dbReference type="PANTHER" id="PTHR48445">
    <property type="entry name" value="OS02G0782100 PROTEIN"/>
    <property type="match status" value="1"/>
</dbReference>
<evidence type="ECO:0000256" key="1">
    <source>
        <dbReference type="ARBA" id="ARBA00007690"/>
    </source>
</evidence>
<feature type="compositionally biased region" description="Acidic residues" evidence="2">
    <location>
        <begin position="1067"/>
        <end position="1077"/>
    </location>
</feature>
<sequence>METDLAFADDGVVVSDCGAALLERYENSKREDHQHLCAVIGGTMQTLKDQGIGPTPVAYFAAIVASLESLSRDQGSASDPVAAGLIVFLSEVIYAVPNAVVISRRGFVADALLRFFGFGSLSEDAVAAGLKCLTRLITAEERVRWDSVSHMYGVLLGFVTDPRPRVRNESHRLLYLILDQFKGSPILVLACEVITTIFERFLLLAGGSKSTNSNTEEGPKGAMEVLYILNSLKHCLPLMSMKSSSIILKYCKTLLELRQSIVTRAIMEILQQLCLSPNIRVDAERLSEVLCSLATSVTEQYTSGDELATIARLLHVGFTKLYDLKREICIIKLPLIFNALGDILASEHEEAIFAATEGLKGLINYCVDESLVVEGVEQAKLKAGTGVGRAAPTVIEKLCATLDGFLGYRYNAVWDMCFQVISSAFDKIGGSSFHLMVGTVKSLADMQNLSDDDLSYRKELHECVGSAVSAMGPEAFLSLQPLNVDAEYASDANVWLLPILKQYIVGAHLSFFLQYILGKVKVIQQRSLKSAEEGRIFSARSSDGLVYSLWSLLPSFCNYAIDTSSSFKLLQSSLCATLRQEPDLRGIICSSLQILIRQNNVKCSEDSPTPDDEVNNAERKARDHYTPVVKEQNLKAIKSSSPEFLTTLTDILLTSSKENGGFLQAAIHEFASITEQKYIKNFFGKIMQKFLMVTKESIKVKQTQDSGSMQIDSSPDGASLLNKRALLLDVAVSLLPGLGKEEINLLLIAIKPAFQEEEGLIQKKAYKVLSSILREVLSTENNMNDNGQEAKDFLSGNLDSLLELMIAALPSCHLSAKRHRLEALYFLIICICKDSSEQRKIDVISAFLTEIILALKENNKKTRNRAYDLLVEIGHACGDEEKGGKQENLHSFFNMIAGGLAGETPHMISAAVKGLARLAYEFSDLIGAAYNLLPSAFLLLQRRNREVIKANLGLIKVLVAKSGADKLEMHLKGIVEGLFKWQDDSKKHFKAKIKLLLGMLVRKCGLDAVKAVMPEEHMKLLTNIRKTKERKERKGKSEADAESLHSKTTMSRQSRWNHTRIFSDFGDEDGDDDDSDAQMEAKTLSGRWSKGSSRPVSKAISLRSKRTHQAAKSLSEDMLEQSDNDPLDLLDRQRTRAALRSAAGAKRKPELFDEPEIDTEGRLIVREDNVRPKKERNHSSGNNLDTRSQTSGRSSANSLAKSNKKRQKTTDSGWAYTGGEYTSKKASGDIKKKDKFEPYAYWPLDRKLLNRRAEHKASARKGMASVMKFTKRFEGKSASSALAVKGIKLKKKQKKGSKKSN</sequence>
<reference evidence="6" key="1">
    <citation type="submission" date="2025-08" db="UniProtKB">
        <authorList>
            <consortium name="RefSeq"/>
        </authorList>
    </citation>
    <scope>IDENTIFICATION</scope>
</reference>
<feature type="compositionally biased region" description="Basic residues" evidence="2">
    <location>
        <begin position="1287"/>
        <end position="1301"/>
    </location>
</feature>
<organism evidence="5 6">
    <name type="scientific">Dioscorea cayennensis subsp. rotundata</name>
    <name type="common">White Guinea yam</name>
    <name type="synonym">Dioscorea rotundata</name>
    <dbReference type="NCBI Taxonomy" id="55577"/>
    <lineage>
        <taxon>Eukaryota</taxon>
        <taxon>Viridiplantae</taxon>
        <taxon>Streptophyta</taxon>
        <taxon>Embryophyta</taxon>
        <taxon>Tracheophyta</taxon>
        <taxon>Spermatophyta</taxon>
        <taxon>Magnoliopsida</taxon>
        <taxon>Liliopsida</taxon>
        <taxon>Dioscoreales</taxon>
        <taxon>Dioscoreaceae</taxon>
        <taxon>Dioscorea</taxon>
    </lineage>
</organism>
<dbReference type="RefSeq" id="XP_039118307.1">
    <property type="nucleotide sequence ID" value="XM_039262373.1"/>
</dbReference>
<feature type="compositionally biased region" description="Polar residues" evidence="2">
    <location>
        <begin position="1179"/>
        <end position="1193"/>
    </location>
</feature>
<comment type="similarity">
    <text evidence="1">Belongs to the RRP12 family.</text>
</comment>
<feature type="compositionally biased region" description="Polar residues" evidence="2">
    <location>
        <begin position="1046"/>
        <end position="1055"/>
    </location>
</feature>
<feature type="domain" description="RRP12 N-terminal HEAT" evidence="4">
    <location>
        <begin position="15"/>
        <end position="279"/>
    </location>
</feature>
<dbReference type="InterPro" id="IPR012978">
    <property type="entry name" value="HEAT_RRP12"/>
</dbReference>
<feature type="region of interest" description="Disordered" evidence="2">
    <location>
        <begin position="1140"/>
        <end position="1229"/>
    </location>
</feature>
<dbReference type="SUPFAM" id="SSF48371">
    <property type="entry name" value="ARM repeat"/>
    <property type="match status" value="1"/>
</dbReference>
<dbReference type="InterPro" id="IPR011989">
    <property type="entry name" value="ARM-like"/>
</dbReference>
<evidence type="ECO:0000259" key="4">
    <source>
        <dbReference type="Pfam" id="PF25772"/>
    </source>
</evidence>
<dbReference type="Proteomes" id="UP001515500">
    <property type="component" value="Unplaced"/>
</dbReference>
<dbReference type="InterPro" id="IPR057860">
    <property type="entry name" value="HEAT_RRP12_N"/>
</dbReference>
<dbReference type="PANTHER" id="PTHR48445:SF1">
    <property type="entry name" value="OS02G0782100 PROTEIN"/>
    <property type="match status" value="1"/>
</dbReference>
<protein>
    <submittedName>
        <fullName evidence="6">LOW QUALITY PROTEIN: RRP12-like protein</fullName>
    </submittedName>
</protein>
<dbReference type="Pfam" id="PF25772">
    <property type="entry name" value="HEAT_RRP12_N"/>
    <property type="match status" value="1"/>
</dbReference>
<feature type="region of interest" description="Disordered" evidence="2">
    <location>
        <begin position="1282"/>
        <end position="1301"/>
    </location>
</feature>
<feature type="compositionally biased region" description="Acidic residues" evidence="2">
    <location>
        <begin position="1117"/>
        <end position="1127"/>
    </location>
</feature>
<feature type="domain" description="RRP12 HEAT" evidence="3">
    <location>
        <begin position="346"/>
        <end position="651"/>
    </location>
</feature>
<evidence type="ECO:0000256" key="2">
    <source>
        <dbReference type="SAM" id="MobiDB-lite"/>
    </source>
</evidence>
<feature type="compositionally biased region" description="Basic and acidic residues" evidence="2">
    <location>
        <begin position="1029"/>
        <end position="1045"/>
    </location>
</feature>
<dbReference type="GeneID" id="120254234"/>